<dbReference type="Proteomes" id="UP000191901">
    <property type="component" value="Chromosome"/>
</dbReference>
<protein>
    <submittedName>
        <fullName evidence="4">Phosphoribulokinase</fullName>
        <ecNumber evidence="4">2.7.1.19</ecNumber>
    </submittedName>
</protein>
<dbReference type="InterPro" id="IPR000644">
    <property type="entry name" value="CBS_dom"/>
</dbReference>
<evidence type="ECO:0000256" key="1">
    <source>
        <dbReference type="ARBA" id="ARBA00023122"/>
    </source>
</evidence>
<dbReference type="RefSeq" id="WP_088430872.1">
    <property type="nucleotide sequence ID" value="NZ_CP021983.2"/>
</dbReference>
<dbReference type="CDD" id="cd04586">
    <property type="entry name" value="CBS_pair_BON_assoc"/>
    <property type="match status" value="1"/>
</dbReference>
<dbReference type="GO" id="GO:0008974">
    <property type="term" value="F:phosphoribulokinase activity"/>
    <property type="evidence" value="ECO:0007669"/>
    <property type="project" value="UniProtKB-EC"/>
</dbReference>
<name>A0A1Z3HSK5_9CYAN</name>
<keyword evidence="4" id="KW-0808">Transferase</keyword>
<evidence type="ECO:0000259" key="3">
    <source>
        <dbReference type="PROSITE" id="PS51371"/>
    </source>
</evidence>
<dbReference type="KEGG" id="hhg:XM38_042390"/>
<feature type="domain" description="CBS" evidence="3">
    <location>
        <begin position="9"/>
        <end position="66"/>
    </location>
</feature>
<dbReference type="AlphaFoldDB" id="A0A1Z3HSK5"/>
<dbReference type="EMBL" id="CP021983">
    <property type="protein sequence ID" value="ASC73275.1"/>
    <property type="molecule type" value="Genomic_DNA"/>
</dbReference>
<dbReference type="SMART" id="SM00116">
    <property type="entry name" value="CBS"/>
    <property type="match status" value="2"/>
</dbReference>
<reference evidence="4 5" key="1">
    <citation type="journal article" date="2016" name="Biochim. Biophys. Acta">
        <title>Characterization of red-shifted phycobilisomes isolated from the chlorophyll f-containing cyanobacterium Halomicronema hongdechloris.</title>
        <authorList>
            <person name="Li Y."/>
            <person name="Lin Y."/>
            <person name="Garvey C.J."/>
            <person name="Birch D."/>
            <person name="Corkery R.W."/>
            <person name="Loughlin P.C."/>
            <person name="Scheer H."/>
            <person name="Willows R.D."/>
            <person name="Chen M."/>
        </authorList>
    </citation>
    <scope>NUCLEOTIDE SEQUENCE [LARGE SCALE GENOMIC DNA]</scope>
    <source>
        <strain evidence="4 5">C2206</strain>
    </source>
</reference>
<proteinExistence type="predicted"/>
<sequence>MAKAVADVMTPNPLTVRPTTVLKDAVQVLIDHHISGIPVTDDTGRLVGILSESDLMWQATGAPLPAYITLLDSVIYLKNPVRYNQELHKALGQLVRDLMTEQVVTATPSQSIRDAAQTMHDKHVRRLPVVDQDRKVVGILTRGDIVREMARSYDETAQSV</sequence>
<dbReference type="PANTHER" id="PTHR43080:SF2">
    <property type="entry name" value="CBS DOMAIN-CONTAINING PROTEIN"/>
    <property type="match status" value="1"/>
</dbReference>
<feature type="domain" description="CBS" evidence="3">
    <location>
        <begin position="99"/>
        <end position="155"/>
    </location>
</feature>
<organism evidence="4 5">
    <name type="scientific">Halomicronema hongdechloris C2206</name>
    <dbReference type="NCBI Taxonomy" id="1641165"/>
    <lineage>
        <taxon>Bacteria</taxon>
        <taxon>Bacillati</taxon>
        <taxon>Cyanobacteriota</taxon>
        <taxon>Cyanophyceae</taxon>
        <taxon>Nodosilineales</taxon>
        <taxon>Nodosilineaceae</taxon>
        <taxon>Halomicronema</taxon>
    </lineage>
</organism>
<dbReference type="PROSITE" id="PS51371">
    <property type="entry name" value="CBS"/>
    <property type="match status" value="2"/>
</dbReference>
<dbReference type="PANTHER" id="PTHR43080">
    <property type="entry name" value="CBS DOMAIN-CONTAINING PROTEIN CBSX3, MITOCHONDRIAL"/>
    <property type="match status" value="1"/>
</dbReference>
<keyword evidence="1 2" id="KW-0129">CBS domain</keyword>
<dbReference type="Gene3D" id="3.10.580.10">
    <property type="entry name" value="CBS-domain"/>
    <property type="match status" value="1"/>
</dbReference>
<dbReference type="EC" id="2.7.1.19" evidence="4"/>
<dbReference type="Pfam" id="PF00571">
    <property type="entry name" value="CBS"/>
    <property type="match status" value="2"/>
</dbReference>
<evidence type="ECO:0000313" key="5">
    <source>
        <dbReference type="Proteomes" id="UP000191901"/>
    </source>
</evidence>
<gene>
    <name evidence="4" type="ORF">XM38_042390</name>
</gene>
<dbReference type="SUPFAM" id="SSF54631">
    <property type="entry name" value="CBS-domain pair"/>
    <property type="match status" value="1"/>
</dbReference>
<accession>A0A1Z3HSK5</accession>
<dbReference type="InterPro" id="IPR051257">
    <property type="entry name" value="Diverse_CBS-Domain"/>
</dbReference>
<evidence type="ECO:0000313" key="4">
    <source>
        <dbReference type="EMBL" id="ASC73275.1"/>
    </source>
</evidence>
<dbReference type="InterPro" id="IPR046342">
    <property type="entry name" value="CBS_dom_sf"/>
</dbReference>
<keyword evidence="5" id="KW-1185">Reference proteome</keyword>
<dbReference type="OrthoDB" id="9790355at2"/>
<evidence type="ECO:0000256" key="2">
    <source>
        <dbReference type="PROSITE-ProRule" id="PRU00703"/>
    </source>
</evidence>